<feature type="compositionally biased region" description="Polar residues" evidence="2">
    <location>
        <begin position="1"/>
        <end position="12"/>
    </location>
</feature>
<evidence type="ECO:0000256" key="1">
    <source>
        <dbReference type="PROSITE-ProRule" id="PRU00024"/>
    </source>
</evidence>
<comment type="caution">
    <text evidence="4">The sequence shown here is derived from an EMBL/GenBank/DDBJ whole genome shotgun (WGS) entry which is preliminary data.</text>
</comment>
<reference evidence="4" key="2">
    <citation type="submission" date="2023-06" db="EMBL/GenBank/DDBJ databases">
        <authorList>
            <person name="Ma L."/>
            <person name="Liu K.-W."/>
            <person name="Li Z."/>
            <person name="Hsiao Y.-Y."/>
            <person name="Qi Y."/>
            <person name="Fu T."/>
            <person name="Tang G."/>
            <person name="Zhang D."/>
            <person name="Sun W.-H."/>
            <person name="Liu D.-K."/>
            <person name="Li Y."/>
            <person name="Chen G.-Z."/>
            <person name="Liu X.-D."/>
            <person name="Liao X.-Y."/>
            <person name="Jiang Y.-T."/>
            <person name="Yu X."/>
            <person name="Hao Y."/>
            <person name="Huang J."/>
            <person name="Zhao X.-W."/>
            <person name="Ke S."/>
            <person name="Chen Y.-Y."/>
            <person name="Wu W.-L."/>
            <person name="Hsu J.-L."/>
            <person name="Lin Y.-F."/>
            <person name="Huang M.-D."/>
            <person name="Li C.-Y."/>
            <person name="Huang L."/>
            <person name="Wang Z.-W."/>
            <person name="Zhao X."/>
            <person name="Zhong W.-Y."/>
            <person name="Peng D.-H."/>
            <person name="Ahmad S."/>
            <person name="Lan S."/>
            <person name="Zhang J.-S."/>
            <person name="Tsai W.-C."/>
            <person name="Van De Peer Y."/>
            <person name="Liu Z.-J."/>
        </authorList>
    </citation>
    <scope>NUCLEOTIDE SEQUENCE</scope>
    <source>
        <strain evidence="4">CP</strain>
        <tissue evidence="4">Leaves</tissue>
    </source>
</reference>
<keyword evidence="1" id="KW-0863">Zinc-finger</keyword>
<dbReference type="PROSITE" id="PS50119">
    <property type="entry name" value="ZF_BBOX"/>
    <property type="match status" value="1"/>
</dbReference>
<dbReference type="EMBL" id="JAUJYO010000012">
    <property type="protein sequence ID" value="KAK1302782.1"/>
    <property type="molecule type" value="Genomic_DNA"/>
</dbReference>
<evidence type="ECO:0000313" key="5">
    <source>
        <dbReference type="Proteomes" id="UP001180020"/>
    </source>
</evidence>
<gene>
    <name evidence="4" type="ORF">QJS10_CPB12g01577</name>
</gene>
<sequence length="241" mass="26297">MPDATSETPTTSDADAFDAADLFERMKRPASLSTRSSSSPPSEASTSGVVGVSEAAEGEVGAGEAEVSEAVEGGGGGGGGDKGESKRETRPRWLETLLENTFFEVCHEHRDLRESKINIFCIDCGLCFCTHCFSGSSHAPHRHLQIRHNMYQDVVEVDDLNKLFDCSKIQISEEGVNNIDSSPTSHLEAEEAFPPPSSSSVSQERGEHSMDVSDEGTVRPKKRIRRRKGVPHRSYERGLCR</sequence>
<dbReference type="AlphaFoldDB" id="A0AAV9DS11"/>
<feature type="region of interest" description="Disordered" evidence="2">
    <location>
        <begin position="175"/>
        <end position="241"/>
    </location>
</feature>
<dbReference type="CDD" id="cd19756">
    <property type="entry name" value="Bbox2"/>
    <property type="match status" value="1"/>
</dbReference>
<feature type="region of interest" description="Disordered" evidence="2">
    <location>
        <begin position="1"/>
        <end position="88"/>
    </location>
</feature>
<evidence type="ECO:0000313" key="4">
    <source>
        <dbReference type="EMBL" id="KAK1302782.1"/>
    </source>
</evidence>
<dbReference type="PANTHER" id="PTHR31065">
    <property type="entry name" value="PLATZ TRANSCRIPTION FACTOR FAMILY PROTEIN"/>
    <property type="match status" value="1"/>
</dbReference>
<dbReference type="Proteomes" id="UP001180020">
    <property type="component" value="Unassembled WGS sequence"/>
</dbReference>
<dbReference type="PANTHER" id="PTHR31065:SF1">
    <property type="entry name" value="OS09G0116050 PROTEIN"/>
    <property type="match status" value="1"/>
</dbReference>
<feature type="domain" description="B box-type" evidence="3">
    <location>
        <begin position="105"/>
        <end position="146"/>
    </location>
</feature>
<evidence type="ECO:0000259" key="3">
    <source>
        <dbReference type="PROSITE" id="PS50119"/>
    </source>
</evidence>
<dbReference type="SUPFAM" id="SSF57845">
    <property type="entry name" value="B-box zinc-binding domain"/>
    <property type="match status" value="1"/>
</dbReference>
<keyword evidence="5" id="KW-1185">Reference proteome</keyword>
<organism evidence="4 5">
    <name type="scientific">Acorus calamus</name>
    <name type="common">Sweet flag</name>
    <dbReference type="NCBI Taxonomy" id="4465"/>
    <lineage>
        <taxon>Eukaryota</taxon>
        <taxon>Viridiplantae</taxon>
        <taxon>Streptophyta</taxon>
        <taxon>Embryophyta</taxon>
        <taxon>Tracheophyta</taxon>
        <taxon>Spermatophyta</taxon>
        <taxon>Magnoliopsida</taxon>
        <taxon>Liliopsida</taxon>
        <taxon>Acoraceae</taxon>
        <taxon>Acorus</taxon>
    </lineage>
</organism>
<dbReference type="GO" id="GO:0008270">
    <property type="term" value="F:zinc ion binding"/>
    <property type="evidence" value="ECO:0007669"/>
    <property type="project" value="UniProtKB-KW"/>
</dbReference>
<feature type="compositionally biased region" description="Low complexity" evidence="2">
    <location>
        <begin position="29"/>
        <end position="71"/>
    </location>
</feature>
<name>A0AAV9DS11_ACOCL</name>
<evidence type="ECO:0000256" key="2">
    <source>
        <dbReference type="SAM" id="MobiDB-lite"/>
    </source>
</evidence>
<proteinExistence type="predicted"/>
<reference evidence="4" key="1">
    <citation type="journal article" date="2023" name="Nat. Commun.">
        <title>Diploid and tetraploid genomes of Acorus and the evolution of monocots.</title>
        <authorList>
            <person name="Ma L."/>
            <person name="Liu K.W."/>
            <person name="Li Z."/>
            <person name="Hsiao Y.Y."/>
            <person name="Qi Y."/>
            <person name="Fu T."/>
            <person name="Tang G.D."/>
            <person name="Zhang D."/>
            <person name="Sun W.H."/>
            <person name="Liu D.K."/>
            <person name="Li Y."/>
            <person name="Chen G.Z."/>
            <person name="Liu X.D."/>
            <person name="Liao X.Y."/>
            <person name="Jiang Y.T."/>
            <person name="Yu X."/>
            <person name="Hao Y."/>
            <person name="Huang J."/>
            <person name="Zhao X.W."/>
            <person name="Ke S."/>
            <person name="Chen Y.Y."/>
            <person name="Wu W.L."/>
            <person name="Hsu J.L."/>
            <person name="Lin Y.F."/>
            <person name="Huang M.D."/>
            <person name="Li C.Y."/>
            <person name="Huang L."/>
            <person name="Wang Z.W."/>
            <person name="Zhao X."/>
            <person name="Zhong W.Y."/>
            <person name="Peng D.H."/>
            <person name="Ahmad S."/>
            <person name="Lan S."/>
            <person name="Zhang J.S."/>
            <person name="Tsai W.C."/>
            <person name="Van de Peer Y."/>
            <person name="Liu Z.J."/>
        </authorList>
    </citation>
    <scope>NUCLEOTIDE SEQUENCE</scope>
    <source>
        <strain evidence="4">CP</strain>
    </source>
</reference>
<dbReference type="InterPro" id="IPR000315">
    <property type="entry name" value="Znf_B-box"/>
</dbReference>
<protein>
    <recommendedName>
        <fullName evidence="3">B box-type domain-containing protein</fullName>
    </recommendedName>
</protein>
<feature type="compositionally biased region" description="Basic residues" evidence="2">
    <location>
        <begin position="219"/>
        <end position="231"/>
    </location>
</feature>
<keyword evidence="1" id="KW-0862">Zinc</keyword>
<accession>A0AAV9DS11</accession>
<keyword evidence="1" id="KW-0479">Metal-binding</keyword>